<evidence type="ECO:0000259" key="10">
    <source>
        <dbReference type="Pfam" id="PF00724"/>
    </source>
</evidence>
<feature type="domain" description="FAD/NAD(P)-binding" evidence="11">
    <location>
        <begin position="377"/>
        <end position="640"/>
    </location>
</feature>
<keyword evidence="8" id="KW-0408">Iron</keyword>
<dbReference type="CDD" id="cd02803">
    <property type="entry name" value="OYE_like_FMN_family"/>
    <property type="match status" value="1"/>
</dbReference>
<evidence type="ECO:0000256" key="1">
    <source>
        <dbReference type="ARBA" id="ARBA00001917"/>
    </source>
</evidence>
<dbReference type="PRINTS" id="PR00368">
    <property type="entry name" value="FADPNR"/>
</dbReference>
<comment type="caution">
    <text evidence="12">The sequence shown here is derived from an EMBL/GenBank/DDBJ whole genome shotgun (WGS) entry which is preliminary data.</text>
</comment>
<dbReference type="PANTHER" id="PTHR42917">
    <property type="entry name" value="2,4-DIENOYL-COA REDUCTASE"/>
    <property type="match status" value="1"/>
</dbReference>
<dbReference type="GO" id="GO:0010181">
    <property type="term" value="F:FMN binding"/>
    <property type="evidence" value="ECO:0007669"/>
    <property type="project" value="InterPro"/>
</dbReference>
<dbReference type="OrthoDB" id="9772736at2"/>
<dbReference type="Gene3D" id="3.50.50.60">
    <property type="entry name" value="FAD/NAD(P)-binding domain"/>
    <property type="match status" value="1"/>
</dbReference>
<dbReference type="Proteomes" id="UP000176244">
    <property type="component" value="Unassembled WGS sequence"/>
</dbReference>
<dbReference type="SUPFAM" id="SSF51905">
    <property type="entry name" value="FAD/NAD(P)-binding domain"/>
    <property type="match status" value="1"/>
</dbReference>
<evidence type="ECO:0000256" key="5">
    <source>
        <dbReference type="ARBA" id="ARBA00022643"/>
    </source>
</evidence>
<dbReference type="InterPro" id="IPR001155">
    <property type="entry name" value="OxRdtase_FMN_N"/>
</dbReference>
<sequence>MSNILLQPYEIGRITIKNRFVMTPVQLSYATQDGKPTPRLIEFYRRRAAGGAGLIVVGAVGVDPMRICTAGVMQLSRDNDMPGMKELVDAVHKEGGKIFPQLWHPGAYAKPEEYNGQTPVAPSDYKCKFNRAQTRALKIEEIEEIICNFAAAAKRAQDVGFDGIELVASAGYLIAQFLSASTNFRTDRYGGFLDGRMNFLRDIVVAVKKAVGSDFPVTVRLAGNEFVPNGNDNDSCIIIAKELERLGVAALNITGGWHETLVPQLTMDVPRGAFSYLSKRVKEAVSIPVYACNRFDISTAEEVVIRGDADFIGFCRAFIADPDMVRKLEDGRPDLIRPCVGCNQGCMDHVFKSKPLACLANSDAGFESESASSLIKKILVIGAGVAGMEFALRAASDGSIITVWEKEDEPGGQMDLVSSPPGRESFAELSTFQYIACKNIGVTFDFSHEATAEEIISCVESGKFDKVVLATGAQPLLPDFPKEEGANIVSAWDVLRGKASIGKKVVVVGGGAVGIETALKIAEEGTISADTLKFLFLNRAETPEMLYELLTHGSKKVSIVEMQPKIGSDIGPSSKWIMMTNLERYNVDKHPDSKVISIQKNSVTVERSDGTREIIPAETVVLAIGSRAENKLAEQLKGKIADMVVIGDARKPRKVIDALKDAKEALAE</sequence>
<comment type="cofactor">
    <cofactor evidence="2">
        <name>[4Fe-4S] cluster</name>
        <dbReference type="ChEBI" id="CHEBI:49883"/>
    </cofactor>
</comment>
<dbReference type="Pfam" id="PF00724">
    <property type="entry name" value="Oxidored_FMN"/>
    <property type="match status" value="1"/>
</dbReference>
<evidence type="ECO:0000259" key="11">
    <source>
        <dbReference type="Pfam" id="PF07992"/>
    </source>
</evidence>
<dbReference type="GO" id="GO:0046872">
    <property type="term" value="F:metal ion binding"/>
    <property type="evidence" value="ECO:0007669"/>
    <property type="project" value="UniProtKB-KW"/>
</dbReference>
<keyword evidence="9" id="KW-0411">Iron-sulfur</keyword>
<evidence type="ECO:0000313" key="12">
    <source>
        <dbReference type="EMBL" id="OFV69151.1"/>
    </source>
</evidence>
<dbReference type="Gene3D" id="3.40.50.720">
    <property type="entry name" value="NAD(P)-binding Rossmann-like Domain"/>
    <property type="match status" value="1"/>
</dbReference>
<dbReference type="EMBL" id="LKEU01000044">
    <property type="protein sequence ID" value="OFV69151.1"/>
    <property type="molecule type" value="Genomic_DNA"/>
</dbReference>
<dbReference type="AlphaFoldDB" id="A0A1F2PEQ1"/>
<organism evidence="12 13">
    <name type="scientific">Acetobacterium wieringae</name>
    <dbReference type="NCBI Taxonomy" id="52694"/>
    <lineage>
        <taxon>Bacteria</taxon>
        <taxon>Bacillati</taxon>
        <taxon>Bacillota</taxon>
        <taxon>Clostridia</taxon>
        <taxon>Eubacteriales</taxon>
        <taxon>Eubacteriaceae</taxon>
        <taxon>Acetobacterium</taxon>
    </lineage>
</organism>
<name>A0A1F2PEQ1_9FIRM</name>
<dbReference type="SUPFAM" id="SSF51395">
    <property type="entry name" value="FMN-linked oxidoreductases"/>
    <property type="match status" value="1"/>
</dbReference>
<dbReference type="InterPro" id="IPR036188">
    <property type="entry name" value="FAD/NAD-bd_sf"/>
</dbReference>
<gene>
    <name evidence="12" type="primary">fadH</name>
    <name evidence="12" type="ORF">ACWI_33450</name>
</gene>
<evidence type="ECO:0000256" key="3">
    <source>
        <dbReference type="ARBA" id="ARBA00011048"/>
    </source>
</evidence>
<keyword evidence="4" id="KW-0285">Flavoprotein</keyword>
<dbReference type="InterPro" id="IPR013785">
    <property type="entry name" value="Aldolase_TIM"/>
</dbReference>
<dbReference type="Gene3D" id="3.20.20.70">
    <property type="entry name" value="Aldolase class I"/>
    <property type="match status" value="1"/>
</dbReference>
<dbReference type="STRING" id="52694.ACWI_33450"/>
<evidence type="ECO:0000256" key="4">
    <source>
        <dbReference type="ARBA" id="ARBA00022630"/>
    </source>
</evidence>
<dbReference type="GO" id="GO:0008670">
    <property type="term" value="F:2,4-dienoyl-CoA reductase (NADPH) activity"/>
    <property type="evidence" value="ECO:0007669"/>
    <property type="project" value="UniProtKB-EC"/>
</dbReference>
<dbReference type="PRINTS" id="PR00469">
    <property type="entry name" value="PNDRDTASEII"/>
</dbReference>
<comment type="similarity">
    <text evidence="3">In the N-terminal section; belongs to the NADH:flavin oxidoreductase/NADH oxidase family.</text>
</comment>
<evidence type="ECO:0000256" key="6">
    <source>
        <dbReference type="ARBA" id="ARBA00022723"/>
    </source>
</evidence>
<comment type="cofactor">
    <cofactor evidence="1">
        <name>FMN</name>
        <dbReference type="ChEBI" id="CHEBI:58210"/>
    </cofactor>
</comment>
<dbReference type="Pfam" id="PF07992">
    <property type="entry name" value="Pyr_redox_2"/>
    <property type="match status" value="1"/>
</dbReference>
<dbReference type="EC" id="1.3.1.34" evidence="12"/>
<keyword evidence="7 12" id="KW-0560">Oxidoreductase</keyword>
<dbReference type="RefSeq" id="WP_070372592.1">
    <property type="nucleotide sequence ID" value="NZ_LKEU01000044.1"/>
</dbReference>
<evidence type="ECO:0000256" key="7">
    <source>
        <dbReference type="ARBA" id="ARBA00023002"/>
    </source>
</evidence>
<proteinExistence type="inferred from homology"/>
<dbReference type="GO" id="GO:0051536">
    <property type="term" value="F:iron-sulfur cluster binding"/>
    <property type="evidence" value="ECO:0007669"/>
    <property type="project" value="UniProtKB-KW"/>
</dbReference>
<keyword evidence="6" id="KW-0479">Metal-binding</keyword>
<evidence type="ECO:0000256" key="2">
    <source>
        <dbReference type="ARBA" id="ARBA00001966"/>
    </source>
</evidence>
<evidence type="ECO:0000256" key="9">
    <source>
        <dbReference type="ARBA" id="ARBA00023014"/>
    </source>
</evidence>
<protein>
    <submittedName>
        <fullName evidence="12">2,4-dienoyl-CoA reductase [NADPH]</fullName>
        <ecNumber evidence="12">1.3.1.34</ecNumber>
    </submittedName>
</protein>
<keyword evidence="5" id="KW-0288">FMN</keyword>
<evidence type="ECO:0000313" key="13">
    <source>
        <dbReference type="Proteomes" id="UP000176244"/>
    </source>
</evidence>
<dbReference type="InterPro" id="IPR051793">
    <property type="entry name" value="NADH:flavin_oxidoreductase"/>
</dbReference>
<feature type="domain" description="NADH:flavin oxidoreductase/NADH oxidase N-terminal" evidence="10">
    <location>
        <begin position="5"/>
        <end position="334"/>
    </location>
</feature>
<evidence type="ECO:0000256" key="8">
    <source>
        <dbReference type="ARBA" id="ARBA00023004"/>
    </source>
</evidence>
<accession>A0A1F2PEQ1</accession>
<dbReference type="PANTHER" id="PTHR42917:SF2">
    <property type="entry name" value="2,4-DIENOYL-COA REDUCTASE [(2E)-ENOYL-COA-PRODUCING]"/>
    <property type="match status" value="1"/>
</dbReference>
<reference evidence="12 13" key="1">
    <citation type="submission" date="2015-09" db="EMBL/GenBank/DDBJ databases">
        <title>Genome sequence of Acetobacterium wieringae DSM 1911.</title>
        <authorList>
            <person name="Poehlein A."/>
            <person name="Bengelsdorf F.R."/>
            <person name="Schiel-Bengelsdorf B."/>
            <person name="Duerre P."/>
            <person name="Daniel R."/>
        </authorList>
    </citation>
    <scope>NUCLEOTIDE SEQUENCE [LARGE SCALE GENOMIC DNA]</scope>
    <source>
        <strain evidence="12 13">DSM 1911</strain>
    </source>
</reference>
<dbReference type="InterPro" id="IPR023753">
    <property type="entry name" value="FAD/NAD-binding_dom"/>
</dbReference>